<gene>
    <name evidence="2" type="ORF">ACFPZF_28925</name>
</gene>
<sequence length="217" mass="22738">MTTIRPPHPGTATNFLVKTGFPKYTGPAAGSGFRSRSTTPEQSGAAGGIVTVRWISTAPVPELADLETERMLSSLPVALAGYGYAVRHSMDPSSGRPRPTLVLVEERNANAQDLVAPPAHIALVDTSAQPVTYTVRFQRVLGKDWQQTAAGLTTHDVDTALARPGARSTWSSSSWTGRFGSGSPRTFPCRPPRSSCAPTAGVSSPPPAGWAAGGSTR</sequence>
<feature type="compositionally biased region" description="Low complexity" evidence="1">
    <location>
        <begin position="167"/>
        <end position="183"/>
    </location>
</feature>
<protein>
    <submittedName>
        <fullName evidence="2">Uncharacterized protein</fullName>
    </submittedName>
</protein>
<evidence type="ECO:0000313" key="3">
    <source>
        <dbReference type="Proteomes" id="UP001596066"/>
    </source>
</evidence>
<reference evidence="3" key="1">
    <citation type="journal article" date="2019" name="Int. J. Syst. Evol. Microbiol.">
        <title>The Global Catalogue of Microorganisms (GCM) 10K type strain sequencing project: providing services to taxonomists for standard genome sequencing and annotation.</title>
        <authorList>
            <consortium name="The Broad Institute Genomics Platform"/>
            <consortium name="The Broad Institute Genome Sequencing Center for Infectious Disease"/>
            <person name="Wu L."/>
            <person name="Ma J."/>
        </authorList>
    </citation>
    <scope>NUCLEOTIDE SEQUENCE [LARGE SCALE GENOMIC DNA]</scope>
    <source>
        <strain evidence="3">CGMCC 4.1622</strain>
    </source>
</reference>
<feature type="region of interest" description="Disordered" evidence="1">
    <location>
        <begin position="166"/>
        <end position="217"/>
    </location>
</feature>
<evidence type="ECO:0000313" key="2">
    <source>
        <dbReference type="EMBL" id="MFC5645360.1"/>
    </source>
</evidence>
<dbReference type="EMBL" id="JBHSOC010000068">
    <property type="protein sequence ID" value="MFC5645360.1"/>
    <property type="molecule type" value="Genomic_DNA"/>
</dbReference>
<keyword evidence="3" id="KW-1185">Reference proteome</keyword>
<dbReference type="Proteomes" id="UP001596066">
    <property type="component" value="Unassembled WGS sequence"/>
</dbReference>
<dbReference type="RefSeq" id="WP_346148449.1">
    <property type="nucleotide sequence ID" value="NZ_BAAAUA010000049.1"/>
</dbReference>
<name>A0ABW0VHL9_9ACTN</name>
<organism evidence="2 3">
    <name type="scientific">Kitasatospora cinereorecta</name>
    <dbReference type="NCBI Taxonomy" id="285560"/>
    <lineage>
        <taxon>Bacteria</taxon>
        <taxon>Bacillati</taxon>
        <taxon>Actinomycetota</taxon>
        <taxon>Actinomycetes</taxon>
        <taxon>Kitasatosporales</taxon>
        <taxon>Streptomycetaceae</taxon>
        <taxon>Kitasatospora</taxon>
    </lineage>
</organism>
<proteinExistence type="predicted"/>
<evidence type="ECO:0000256" key="1">
    <source>
        <dbReference type="SAM" id="MobiDB-lite"/>
    </source>
</evidence>
<accession>A0ABW0VHL9</accession>
<comment type="caution">
    <text evidence="2">The sequence shown here is derived from an EMBL/GenBank/DDBJ whole genome shotgun (WGS) entry which is preliminary data.</text>
</comment>